<comment type="subcellular location">
    <subcellularLocation>
        <location evidence="2">Membrane</location>
    </subcellularLocation>
</comment>
<dbReference type="Gene3D" id="3.30.565.10">
    <property type="entry name" value="Histidine kinase-like ATPase, C-terminal domain"/>
    <property type="match status" value="1"/>
</dbReference>
<feature type="domain" description="Histidine kinase" evidence="8">
    <location>
        <begin position="298"/>
        <end position="512"/>
    </location>
</feature>
<dbReference type="PATRIC" id="fig|42253.5.peg.1498"/>
<organism evidence="10 11">
    <name type="scientific">Nitrospira moscoviensis</name>
    <dbReference type="NCBI Taxonomy" id="42253"/>
    <lineage>
        <taxon>Bacteria</taxon>
        <taxon>Pseudomonadati</taxon>
        <taxon>Nitrospirota</taxon>
        <taxon>Nitrospiria</taxon>
        <taxon>Nitrospirales</taxon>
        <taxon>Nitrospiraceae</taxon>
        <taxon>Nitrospira</taxon>
    </lineage>
</organism>
<dbReference type="GO" id="GO:0000156">
    <property type="term" value="F:phosphorelay response regulator activity"/>
    <property type="evidence" value="ECO:0007669"/>
    <property type="project" value="TreeGrafter"/>
</dbReference>
<dbReference type="SMART" id="SM00304">
    <property type="entry name" value="HAMP"/>
    <property type="match status" value="1"/>
</dbReference>
<proteinExistence type="predicted"/>
<evidence type="ECO:0000256" key="3">
    <source>
        <dbReference type="ARBA" id="ARBA00012438"/>
    </source>
</evidence>
<keyword evidence="7" id="KW-0472">Membrane</keyword>
<dbReference type="InterPro" id="IPR004358">
    <property type="entry name" value="Sig_transdc_His_kin-like_C"/>
</dbReference>
<name>A0A0K2GAI2_NITMO</name>
<evidence type="ECO:0000256" key="7">
    <source>
        <dbReference type="SAM" id="Phobius"/>
    </source>
</evidence>
<feature type="transmembrane region" description="Helical" evidence="7">
    <location>
        <begin position="208"/>
        <end position="228"/>
    </location>
</feature>
<evidence type="ECO:0000256" key="6">
    <source>
        <dbReference type="ARBA" id="ARBA00022777"/>
    </source>
</evidence>
<feature type="transmembrane region" description="Helical" evidence="7">
    <location>
        <begin position="15"/>
        <end position="37"/>
    </location>
</feature>
<evidence type="ECO:0000259" key="8">
    <source>
        <dbReference type="PROSITE" id="PS50109"/>
    </source>
</evidence>
<dbReference type="PANTHER" id="PTHR42878:SF15">
    <property type="entry name" value="BACTERIOPHYTOCHROME"/>
    <property type="match status" value="1"/>
</dbReference>
<dbReference type="KEGG" id="nmv:NITMOv2_1523"/>
<comment type="catalytic activity">
    <reaction evidence="1">
        <text>ATP + protein L-histidine = ADP + protein N-phospho-L-histidine.</text>
        <dbReference type="EC" id="2.7.13.3"/>
    </reaction>
</comment>
<dbReference type="PROSITE" id="PS50109">
    <property type="entry name" value="HIS_KIN"/>
    <property type="match status" value="1"/>
</dbReference>
<dbReference type="Proteomes" id="UP000069205">
    <property type="component" value="Chromosome"/>
</dbReference>
<keyword evidence="4" id="KW-0597">Phosphoprotein</keyword>
<feature type="domain" description="HAMP" evidence="9">
    <location>
        <begin position="230"/>
        <end position="283"/>
    </location>
</feature>
<dbReference type="PROSITE" id="PS50885">
    <property type="entry name" value="HAMP"/>
    <property type="match status" value="1"/>
</dbReference>
<dbReference type="SUPFAM" id="SSF47384">
    <property type="entry name" value="Homodimeric domain of signal transducing histidine kinase"/>
    <property type="match status" value="1"/>
</dbReference>
<evidence type="ECO:0000256" key="2">
    <source>
        <dbReference type="ARBA" id="ARBA00004370"/>
    </source>
</evidence>
<keyword evidence="11" id="KW-1185">Reference proteome</keyword>
<dbReference type="Pfam" id="PF02518">
    <property type="entry name" value="HATPase_c"/>
    <property type="match status" value="1"/>
</dbReference>
<dbReference type="GO" id="GO:0030295">
    <property type="term" value="F:protein kinase activator activity"/>
    <property type="evidence" value="ECO:0007669"/>
    <property type="project" value="TreeGrafter"/>
</dbReference>
<keyword evidence="7" id="KW-1133">Transmembrane helix</keyword>
<sequence length="512" mass="56736">MPGGWLSRLSIGKKLALSFSVIVLLLIGSLGASLFYLSRVNSYIDRHQRITIPGVVTASEMLRNLTDMQMHMHHALEHPTATPKEGLAAIAEIERRTLAALDTYQATHAAPTHPVLYGMLQAHGRADLAEEESRMIVAIADGLSALRAQREDVDTARRHGSPRLAAESAYEEIATKTEDAVASLIEIHRKIDVEMKLEGDRLVEQARLLIMGVVGILAALIVSVYVMMQRLVARPLKQLAATADRVAHHDLTAQFETWPARDEVGTLAASLTVMLETLRERGGALMRKTKELEAFTYSVAHDLKGPLREIEGFSSLLEKQFADAQDPRVRHHIEVIRRSALRLTHMIDALLKYSRLEQQELPKQRFNVLEMIGSLVADRLAGAQGQKLAIHVELPFADLYGEPVSIRQALVNLLDNAVKFSARHPSPDIRIGGKQSAGERVIWIRDNGIGFDAEQRDKIFGLFERLHGPQEYDGTGVGLAIVKLVMEKHGGRVWAESQPGKGSTFYLAFPTQ</sequence>
<gene>
    <name evidence="10" type="ORF">NITMOv2_1523</name>
</gene>
<dbReference type="SUPFAM" id="SSF55874">
    <property type="entry name" value="ATPase domain of HSP90 chaperone/DNA topoisomerase II/histidine kinase"/>
    <property type="match status" value="1"/>
</dbReference>
<dbReference type="PANTHER" id="PTHR42878">
    <property type="entry name" value="TWO-COMPONENT HISTIDINE KINASE"/>
    <property type="match status" value="1"/>
</dbReference>
<dbReference type="SMART" id="SM00387">
    <property type="entry name" value="HATPase_c"/>
    <property type="match status" value="1"/>
</dbReference>
<dbReference type="GO" id="GO:0000155">
    <property type="term" value="F:phosphorelay sensor kinase activity"/>
    <property type="evidence" value="ECO:0007669"/>
    <property type="project" value="InterPro"/>
</dbReference>
<dbReference type="SUPFAM" id="SSF158472">
    <property type="entry name" value="HAMP domain-like"/>
    <property type="match status" value="1"/>
</dbReference>
<evidence type="ECO:0000259" key="9">
    <source>
        <dbReference type="PROSITE" id="PS50885"/>
    </source>
</evidence>
<dbReference type="Pfam" id="PF00672">
    <property type="entry name" value="HAMP"/>
    <property type="match status" value="1"/>
</dbReference>
<dbReference type="InterPro" id="IPR003661">
    <property type="entry name" value="HisK_dim/P_dom"/>
</dbReference>
<dbReference type="Pfam" id="PF00512">
    <property type="entry name" value="HisKA"/>
    <property type="match status" value="1"/>
</dbReference>
<dbReference type="InterPro" id="IPR003660">
    <property type="entry name" value="HAMP_dom"/>
</dbReference>
<keyword evidence="5 10" id="KW-0808">Transferase</keyword>
<dbReference type="InterPro" id="IPR050351">
    <property type="entry name" value="BphY/WalK/GraS-like"/>
</dbReference>
<dbReference type="CDD" id="cd06225">
    <property type="entry name" value="HAMP"/>
    <property type="match status" value="1"/>
</dbReference>
<evidence type="ECO:0000256" key="1">
    <source>
        <dbReference type="ARBA" id="ARBA00000085"/>
    </source>
</evidence>
<keyword evidence="6 10" id="KW-0418">Kinase</keyword>
<evidence type="ECO:0000256" key="4">
    <source>
        <dbReference type="ARBA" id="ARBA00022553"/>
    </source>
</evidence>
<dbReference type="InterPro" id="IPR003594">
    <property type="entry name" value="HATPase_dom"/>
</dbReference>
<dbReference type="GO" id="GO:0007234">
    <property type="term" value="P:osmosensory signaling via phosphorelay pathway"/>
    <property type="evidence" value="ECO:0007669"/>
    <property type="project" value="TreeGrafter"/>
</dbReference>
<keyword evidence="7" id="KW-0812">Transmembrane</keyword>
<dbReference type="PRINTS" id="PR00344">
    <property type="entry name" value="BCTRLSENSOR"/>
</dbReference>
<dbReference type="InterPro" id="IPR036890">
    <property type="entry name" value="HATPase_C_sf"/>
</dbReference>
<dbReference type="CDD" id="cd00082">
    <property type="entry name" value="HisKA"/>
    <property type="match status" value="1"/>
</dbReference>
<dbReference type="EMBL" id="CP011801">
    <property type="protein sequence ID" value="ALA57948.1"/>
    <property type="molecule type" value="Genomic_DNA"/>
</dbReference>
<dbReference type="EC" id="2.7.13.3" evidence="3"/>
<dbReference type="Gene3D" id="6.10.340.10">
    <property type="match status" value="1"/>
</dbReference>
<dbReference type="GO" id="GO:0016020">
    <property type="term" value="C:membrane"/>
    <property type="evidence" value="ECO:0007669"/>
    <property type="project" value="UniProtKB-SubCell"/>
</dbReference>
<evidence type="ECO:0000313" key="11">
    <source>
        <dbReference type="Proteomes" id="UP000069205"/>
    </source>
</evidence>
<dbReference type="InterPro" id="IPR005467">
    <property type="entry name" value="His_kinase_dom"/>
</dbReference>
<evidence type="ECO:0000256" key="5">
    <source>
        <dbReference type="ARBA" id="ARBA00022679"/>
    </source>
</evidence>
<dbReference type="Gene3D" id="1.10.287.130">
    <property type="match status" value="1"/>
</dbReference>
<dbReference type="FunFam" id="3.30.565.10:FF:000006">
    <property type="entry name" value="Sensor histidine kinase WalK"/>
    <property type="match status" value="1"/>
</dbReference>
<reference evidence="10 11" key="1">
    <citation type="journal article" date="2015" name="Proc. Natl. Acad. Sci. U.S.A.">
        <title>Expanded metabolic versatility of ubiquitous nitrite-oxidizing bacteria from the genus Nitrospira.</title>
        <authorList>
            <person name="Koch H."/>
            <person name="Lucker S."/>
            <person name="Albertsen M."/>
            <person name="Kitzinger K."/>
            <person name="Herbold C."/>
            <person name="Spieck E."/>
            <person name="Nielsen P.H."/>
            <person name="Wagner M."/>
            <person name="Daims H."/>
        </authorList>
    </citation>
    <scope>NUCLEOTIDE SEQUENCE [LARGE SCALE GENOMIC DNA]</scope>
    <source>
        <strain evidence="10 11">NSP M-1</strain>
    </source>
</reference>
<dbReference type="RefSeq" id="WP_053379179.1">
    <property type="nucleotide sequence ID" value="NZ_CP011801.1"/>
</dbReference>
<dbReference type="SMART" id="SM00388">
    <property type="entry name" value="HisKA"/>
    <property type="match status" value="1"/>
</dbReference>
<dbReference type="InterPro" id="IPR036097">
    <property type="entry name" value="HisK_dim/P_sf"/>
</dbReference>
<dbReference type="OrthoDB" id="9766459at2"/>
<protein>
    <recommendedName>
        <fullName evidence="3">histidine kinase</fullName>
        <ecNumber evidence="3">2.7.13.3</ecNumber>
    </recommendedName>
</protein>
<accession>A0A0K2GAI2</accession>
<dbReference type="AlphaFoldDB" id="A0A0K2GAI2"/>
<evidence type="ECO:0000313" key="10">
    <source>
        <dbReference type="EMBL" id="ALA57948.1"/>
    </source>
</evidence>
<dbReference type="STRING" id="42253.NITMOv2_1523"/>